<organism evidence="3 4">
    <name type="scientific">Acidiferrimicrobium australe</name>
    <dbReference type="NCBI Taxonomy" id="2664430"/>
    <lineage>
        <taxon>Bacteria</taxon>
        <taxon>Bacillati</taxon>
        <taxon>Actinomycetota</taxon>
        <taxon>Acidimicrobiia</taxon>
        <taxon>Acidimicrobiales</taxon>
        <taxon>Acidimicrobiaceae</taxon>
        <taxon>Acidiferrimicrobium</taxon>
    </lineage>
</organism>
<name>A0ABW9QZZ2_9ACTN</name>
<dbReference type="InterPro" id="IPR025295">
    <property type="entry name" value="eCIS_core_dom"/>
</dbReference>
<gene>
    <name evidence="3" type="ORF">GHK86_19595</name>
</gene>
<dbReference type="Pfam" id="PF13699">
    <property type="entry name" value="eCIS_core"/>
    <property type="match status" value="1"/>
</dbReference>
<evidence type="ECO:0000259" key="2">
    <source>
        <dbReference type="Pfam" id="PF13699"/>
    </source>
</evidence>
<evidence type="ECO:0000313" key="4">
    <source>
        <dbReference type="Proteomes" id="UP000437736"/>
    </source>
</evidence>
<sequence>RAAVPEVGRAGGGLDAGTESAIASARRSGGAPLPDRSRSRFEAAFGGADLSGVRLHTGPAASELNERVSARAFTIGRDVFFHGSTPDLGSAAGQELLAHELTHTIQQTGAG</sequence>
<keyword evidence="4" id="KW-1185">Reference proteome</keyword>
<accession>A0ABW9QZZ2</accession>
<feature type="compositionally biased region" description="Low complexity" evidence="1">
    <location>
        <begin position="20"/>
        <end position="31"/>
    </location>
</feature>
<evidence type="ECO:0000313" key="3">
    <source>
        <dbReference type="EMBL" id="MST34918.1"/>
    </source>
</evidence>
<feature type="domain" description="eCIS core" evidence="2">
    <location>
        <begin position="32"/>
        <end position="110"/>
    </location>
</feature>
<dbReference type="EMBL" id="WJHE01001300">
    <property type="protein sequence ID" value="MST34918.1"/>
    <property type="molecule type" value="Genomic_DNA"/>
</dbReference>
<feature type="non-terminal residue" evidence="3">
    <location>
        <position position="1"/>
    </location>
</feature>
<dbReference type="Proteomes" id="UP000437736">
    <property type="component" value="Unassembled WGS sequence"/>
</dbReference>
<protein>
    <submittedName>
        <fullName evidence="3">DUF4157 domain-containing protein</fullName>
    </submittedName>
</protein>
<reference evidence="3 4" key="1">
    <citation type="submission" date="2019-11" db="EMBL/GenBank/DDBJ databases">
        <title>Acidiferrimicrobium australis gen. nov., sp. nov., an acidophilic and obligately heterotrophic, member of the Actinobacteria that catalyses dissimilatory oxido- reduction of iron isolated from metal-rich acidic water in Chile.</title>
        <authorList>
            <person name="Gonzalez D."/>
            <person name="Huber K."/>
            <person name="Hedrich S."/>
            <person name="Rojas-Villalobos C."/>
            <person name="Quatrini R."/>
            <person name="Dinamarca M.A."/>
            <person name="Schwarz A."/>
            <person name="Canales C."/>
            <person name="Nancucheo I."/>
        </authorList>
    </citation>
    <scope>NUCLEOTIDE SEQUENCE [LARGE SCALE GENOMIC DNA]</scope>
    <source>
        <strain evidence="3 4">USS-CCA1</strain>
    </source>
</reference>
<evidence type="ECO:0000256" key="1">
    <source>
        <dbReference type="SAM" id="MobiDB-lite"/>
    </source>
</evidence>
<proteinExistence type="predicted"/>
<comment type="caution">
    <text evidence="3">The sequence shown here is derived from an EMBL/GenBank/DDBJ whole genome shotgun (WGS) entry which is preliminary data.</text>
</comment>
<feature type="region of interest" description="Disordered" evidence="1">
    <location>
        <begin position="1"/>
        <end position="37"/>
    </location>
</feature>